<dbReference type="Proteomes" id="UP001556118">
    <property type="component" value="Unassembled WGS sequence"/>
</dbReference>
<accession>A0ABV3R6J5</accession>
<dbReference type="RefSeq" id="WP_367767911.1">
    <property type="nucleotide sequence ID" value="NZ_JBFNXR010000012.1"/>
</dbReference>
<gene>
    <name evidence="1" type="ORF">ABUH87_00705</name>
</gene>
<dbReference type="EMBL" id="JBFNXR010000012">
    <property type="protein sequence ID" value="MEW9853714.1"/>
    <property type="molecule type" value="Genomic_DNA"/>
</dbReference>
<evidence type="ECO:0000313" key="2">
    <source>
        <dbReference type="Proteomes" id="UP001556118"/>
    </source>
</evidence>
<name>A0ABV3R6J5_9SPHN</name>
<keyword evidence="2" id="KW-1185">Reference proteome</keyword>
<evidence type="ECO:0008006" key="3">
    <source>
        <dbReference type="Google" id="ProtNLM"/>
    </source>
</evidence>
<protein>
    <recommendedName>
        <fullName evidence="3">SURF1-like protein</fullName>
    </recommendedName>
</protein>
<organism evidence="1 2">
    <name type="scientific">Novosphingobium rhizovicinum</name>
    <dbReference type="NCBI Taxonomy" id="3228928"/>
    <lineage>
        <taxon>Bacteria</taxon>
        <taxon>Pseudomonadati</taxon>
        <taxon>Pseudomonadota</taxon>
        <taxon>Alphaproteobacteria</taxon>
        <taxon>Sphingomonadales</taxon>
        <taxon>Sphingomonadaceae</taxon>
        <taxon>Novosphingobium</taxon>
    </lineage>
</organism>
<reference evidence="1 2" key="1">
    <citation type="submission" date="2024-06" db="EMBL/GenBank/DDBJ databases">
        <title>Novosphingobium rhizovicinus M1R2S20.</title>
        <authorList>
            <person name="Sun J.-Q."/>
        </authorList>
    </citation>
    <scope>NUCLEOTIDE SEQUENCE [LARGE SCALE GENOMIC DNA]</scope>
    <source>
        <strain evidence="1 2">M1R2S20</strain>
    </source>
</reference>
<proteinExistence type="predicted"/>
<evidence type="ECO:0000313" key="1">
    <source>
        <dbReference type="EMBL" id="MEW9853714.1"/>
    </source>
</evidence>
<sequence length="172" mass="18817">MTWLWVLLALIALALVIWWIAGSNENEELANNEIVGAEPVAVAPVDPVAPASPNAGEGAFTIASILETPATYIGRDDFQADVAVPEVPTDRGFWVEHEGRRMFAIIIDAPREVPKDINAGQQLRVRNGMVRDATFLSDLPGKALDADTRRIANEQDAFLVVDEDDIEIMSRP</sequence>
<comment type="caution">
    <text evidence="1">The sequence shown here is derived from an EMBL/GenBank/DDBJ whole genome shotgun (WGS) entry which is preliminary data.</text>
</comment>